<name>A0A922CR96_MANSE</name>
<dbReference type="GO" id="GO:0006629">
    <property type="term" value="P:lipid metabolic process"/>
    <property type="evidence" value="ECO:0007669"/>
    <property type="project" value="TreeGrafter"/>
</dbReference>
<dbReference type="PANTHER" id="PTHR10612">
    <property type="entry name" value="APOLIPOPROTEIN D"/>
    <property type="match status" value="1"/>
</dbReference>
<dbReference type="InterPro" id="IPR000566">
    <property type="entry name" value="Lipocln_cytosolic_FA-bd_dom"/>
</dbReference>
<evidence type="ECO:0000313" key="4">
    <source>
        <dbReference type="Proteomes" id="UP000791440"/>
    </source>
</evidence>
<dbReference type="GO" id="GO:0005737">
    <property type="term" value="C:cytoplasm"/>
    <property type="evidence" value="ECO:0007669"/>
    <property type="project" value="TreeGrafter"/>
</dbReference>
<accession>A0A922CR96</accession>
<comment type="caution">
    <text evidence="3">The sequence shown here is derived from an EMBL/GenBank/DDBJ whole genome shotgun (WGS) entry which is preliminary data.</text>
</comment>
<dbReference type="AlphaFoldDB" id="A0A922CR96"/>
<reference evidence="3" key="1">
    <citation type="journal article" date="2016" name="Insect Biochem. Mol. Biol.">
        <title>Multifaceted biological insights from a draft genome sequence of the tobacco hornworm moth, Manduca sexta.</title>
        <authorList>
            <person name="Kanost M.R."/>
            <person name="Arrese E.L."/>
            <person name="Cao X."/>
            <person name="Chen Y.R."/>
            <person name="Chellapilla S."/>
            <person name="Goldsmith M.R."/>
            <person name="Grosse-Wilde E."/>
            <person name="Heckel D.G."/>
            <person name="Herndon N."/>
            <person name="Jiang H."/>
            <person name="Papanicolaou A."/>
            <person name="Qu J."/>
            <person name="Soulages J.L."/>
            <person name="Vogel H."/>
            <person name="Walters J."/>
            <person name="Waterhouse R.M."/>
            <person name="Ahn S.J."/>
            <person name="Almeida F.C."/>
            <person name="An C."/>
            <person name="Aqrawi P."/>
            <person name="Bretschneider A."/>
            <person name="Bryant W.B."/>
            <person name="Bucks S."/>
            <person name="Chao H."/>
            <person name="Chevignon G."/>
            <person name="Christen J.M."/>
            <person name="Clarke D.F."/>
            <person name="Dittmer N.T."/>
            <person name="Ferguson L.C.F."/>
            <person name="Garavelou S."/>
            <person name="Gordon K.H.J."/>
            <person name="Gunaratna R.T."/>
            <person name="Han Y."/>
            <person name="Hauser F."/>
            <person name="He Y."/>
            <person name="Heidel-Fischer H."/>
            <person name="Hirsh A."/>
            <person name="Hu Y."/>
            <person name="Jiang H."/>
            <person name="Kalra D."/>
            <person name="Klinner C."/>
            <person name="Konig C."/>
            <person name="Kovar C."/>
            <person name="Kroll A.R."/>
            <person name="Kuwar S.S."/>
            <person name="Lee S.L."/>
            <person name="Lehman R."/>
            <person name="Li K."/>
            <person name="Li Z."/>
            <person name="Liang H."/>
            <person name="Lovelace S."/>
            <person name="Lu Z."/>
            <person name="Mansfield J.H."/>
            <person name="McCulloch K.J."/>
            <person name="Mathew T."/>
            <person name="Morton B."/>
            <person name="Muzny D.M."/>
            <person name="Neunemann D."/>
            <person name="Ongeri F."/>
            <person name="Pauchet Y."/>
            <person name="Pu L.L."/>
            <person name="Pyrousis I."/>
            <person name="Rao X.J."/>
            <person name="Redding A."/>
            <person name="Roesel C."/>
            <person name="Sanchez-Gracia A."/>
            <person name="Schaack S."/>
            <person name="Shukla A."/>
            <person name="Tetreau G."/>
            <person name="Wang Y."/>
            <person name="Xiong G.H."/>
            <person name="Traut W."/>
            <person name="Walsh T.K."/>
            <person name="Worley K.C."/>
            <person name="Wu D."/>
            <person name="Wu W."/>
            <person name="Wu Y.Q."/>
            <person name="Zhang X."/>
            <person name="Zou Z."/>
            <person name="Zucker H."/>
            <person name="Briscoe A.D."/>
            <person name="Burmester T."/>
            <person name="Clem R.J."/>
            <person name="Feyereisen R."/>
            <person name="Grimmelikhuijzen C.J.P."/>
            <person name="Hamodrakas S.J."/>
            <person name="Hansson B.S."/>
            <person name="Huguet E."/>
            <person name="Jermiin L.S."/>
            <person name="Lan Q."/>
            <person name="Lehman H.K."/>
            <person name="Lorenzen M."/>
            <person name="Merzendorfer H."/>
            <person name="Michalopoulos I."/>
            <person name="Morton D.B."/>
            <person name="Muthukrishnan S."/>
            <person name="Oakeshott J.G."/>
            <person name="Palmer W."/>
            <person name="Park Y."/>
            <person name="Passarelli A.L."/>
            <person name="Rozas J."/>
            <person name="Schwartz L.M."/>
            <person name="Smith W."/>
            <person name="Southgate A."/>
            <person name="Vilcinskas A."/>
            <person name="Vogt R."/>
            <person name="Wang P."/>
            <person name="Werren J."/>
            <person name="Yu X.Q."/>
            <person name="Zhou J.J."/>
            <person name="Brown S.J."/>
            <person name="Scherer S.E."/>
            <person name="Richards S."/>
            <person name="Blissard G.W."/>
        </authorList>
    </citation>
    <scope>NUCLEOTIDE SEQUENCE</scope>
</reference>
<organism evidence="3 4">
    <name type="scientific">Manduca sexta</name>
    <name type="common">Tobacco hawkmoth</name>
    <name type="synonym">Tobacco hornworm</name>
    <dbReference type="NCBI Taxonomy" id="7130"/>
    <lineage>
        <taxon>Eukaryota</taxon>
        <taxon>Metazoa</taxon>
        <taxon>Ecdysozoa</taxon>
        <taxon>Arthropoda</taxon>
        <taxon>Hexapoda</taxon>
        <taxon>Insecta</taxon>
        <taxon>Pterygota</taxon>
        <taxon>Neoptera</taxon>
        <taxon>Endopterygota</taxon>
        <taxon>Lepidoptera</taxon>
        <taxon>Glossata</taxon>
        <taxon>Ditrysia</taxon>
        <taxon>Bombycoidea</taxon>
        <taxon>Sphingidae</taxon>
        <taxon>Sphinginae</taxon>
        <taxon>Sphingini</taxon>
        <taxon>Manduca</taxon>
    </lineage>
</organism>
<sequence>MFSLLIIAFLGAASADLLYEGQCPDVAPVENFDMQAYEGTWYEVAMLPLYNQMNGKCSTSVYTVEGDGLSVRNSHIVNGVKQYLDGNVKHADQSKSGKLIQSFKIAREF</sequence>
<dbReference type="EMBL" id="JH668487">
    <property type="protein sequence ID" value="KAG6455301.1"/>
    <property type="molecule type" value="Genomic_DNA"/>
</dbReference>
<dbReference type="InterPro" id="IPR022272">
    <property type="entry name" value="Lipocalin_CS"/>
</dbReference>
<reference evidence="3" key="2">
    <citation type="submission" date="2020-12" db="EMBL/GenBank/DDBJ databases">
        <authorList>
            <person name="Kanost M."/>
        </authorList>
    </citation>
    <scope>NUCLEOTIDE SEQUENCE</scope>
</reference>
<proteinExistence type="predicted"/>
<keyword evidence="4" id="KW-1185">Reference proteome</keyword>
<dbReference type="Pfam" id="PF08212">
    <property type="entry name" value="Lipocalin_2"/>
    <property type="match status" value="1"/>
</dbReference>
<evidence type="ECO:0000313" key="3">
    <source>
        <dbReference type="EMBL" id="KAG6455301.1"/>
    </source>
</evidence>
<dbReference type="PROSITE" id="PS00213">
    <property type="entry name" value="LIPOCALIN"/>
    <property type="match status" value="1"/>
</dbReference>
<dbReference type="Proteomes" id="UP000791440">
    <property type="component" value="Unassembled WGS sequence"/>
</dbReference>
<feature type="chain" id="PRO_5037794561" description="Lipocalin/cytosolic fatty-acid binding domain-containing protein" evidence="1">
    <location>
        <begin position="16"/>
        <end position="109"/>
    </location>
</feature>
<dbReference type="PANTHER" id="PTHR10612:SF34">
    <property type="entry name" value="APOLIPOPROTEIN D"/>
    <property type="match status" value="1"/>
</dbReference>
<protein>
    <recommendedName>
        <fullName evidence="2">Lipocalin/cytosolic fatty-acid binding domain-containing protein</fullName>
    </recommendedName>
</protein>
<feature type="signal peptide" evidence="1">
    <location>
        <begin position="1"/>
        <end position="15"/>
    </location>
</feature>
<evidence type="ECO:0000256" key="1">
    <source>
        <dbReference type="SAM" id="SignalP"/>
    </source>
</evidence>
<evidence type="ECO:0000259" key="2">
    <source>
        <dbReference type="Pfam" id="PF08212"/>
    </source>
</evidence>
<keyword evidence="1" id="KW-0732">Signal</keyword>
<dbReference type="GO" id="GO:0000302">
    <property type="term" value="P:response to reactive oxygen species"/>
    <property type="evidence" value="ECO:0007669"/>
    <property type="project" value="TreeGrafter"/>
</dbReference>
<gene>
    <name evidence="3" type="ORF">O3G_MSEX009140</name>
</gene>
<feature type="domain" description="Lipocalin/cytosolic fatty-acid binding" evidence="2">
    <location>
        <begin position="33"/>
        <end position="104"/>
    </location>
</feature>